<reference evidence="4 5" key="1">
    <citation type="submission" date="2017-08" db="EMBL/GenBank/DDBJ databases">
        <title>Acidophilic green algal genome provides insights into adaptation to an acidic environment.</title>
        <authorList>
            <person name="Hirooka S."/>
            <person name="Hirose Y."/>
            <person name="Kanesaki Y."/>
            <person name="Higuchi S."/>
            <person name="Fujiwara T."/>
            <person name="Onuma R."/>
            <person name="Era A."/>
            <person name="Ohbayashi R."/>
            <person name="Uzuka A."/>
            <person name="Nozaki H."/>
            <person name="Yoshikawa H."/>
            <person name="Miyagishima S.Y."/>
        </authorList>
    </citation>
    <scope>NUCLEOTIDE SEQUENCE [LARGE SCALE GENOMIC DNA]</scope>
    <source>
        <strain evidence="4 5">NIES-2499</strain>
    </source>
</reference>
<feature type="compositionally biased region" description="Polar residues" evidence="1">
    <location>
        <begin position="461"/>
        <end position="479"/>
    </location>
</feature>
<organism evidence="4 5">
    <name type="scientific">Chlamydomonas eustigma</name>
    <dbReference type="NCBI Taxonomy" id="1157962"/>
    <lineage>
        <taxon>Eukaryota</taxon>
        <taxon>Viridiplantae</taxon>
        <taxon>Chlorophyta</taxon>
        <taxon>core chlorophytes</taxon>
        <taxon>Chlorophyceae</taxon>
        <taxon>CS clade</taxon>
        <taxon>Chlamydomonadales</taxon>
        <taxon>Chlamydomonadaceae</taxon>
        <taxon>Chlamydomonas</taxon>
    </lineage>
</organism>
<evidence type="ECO:0000256" key="1">
    <source>
        <dbReference type="SAM" id="MobiDB-lite"/>
    </source>
</evidence>
<feature type="region of interest" description="Disordered" evidence="1">
    <location>
        <begin position="153"/>
        <end position="201"/>
    </location>
</feature>
<dbReference type="EMBL" id="BEGY01000008">
    <property type="protein sequence ID" value="GAX74612.1"/>
    <property type="molecule type" value="Genomic_DNA"/>
</dbReference>
<dbReference type="OrthoDB" id="9974421at2759"/>
<dbReference type="AlphaFoldDB" id="A0A250WVG8"/>
<dbReference type="STRING" id="1157962.A0A250WVG8"/>
<feature type="signal peptide" evidence="2">
    <location>
        <begin position="1"/>
        <end position="20"/>
    </location>
</feature>
<feature type="domain" description="Partial AB-hydrolase lipase" evidence="3">
    <location>
        <begin position="542"/>
        <end position="594"/>
    </location>
</feature>
<proteinExistence type="predicted"/>
<name>A0A250WVG8_9CHLO</name>
<protein>
    <recommendedName>
        <fullName evidence="3">Partial AB-hydrolase lipase domain-containing protein</fullName>
    </recommendedName>
</protein>
<evidence type="ECO:0000313" key="4">
    <source>
        <dbReference type="EMBL" id="GAX74612.1"/>
    </source>
</evidence>
<dbReference type="InterPro" id="IPR006693">
    <property type="entry name" value="AB_hydrolase_lipase"/>
</dbReference>
<evidence type="ECO:0000259" key="3">
    <source>
        <dbReference type="Pfam" id="PF04083"/>
    </source>
</evidence>
<dbReference type="SUPFAM" id="SSF53474">
    <property type="entry name" value="alpha/beta-Hydrolases"/>
    <property type="match status" value="1"/>
</dbReference>
<dbReference type="PANTHER" id="PTHR11005">
    <property type="entry name" value="LYSOSOMAL ACID LIPASE-RELATED"/>
    <property type="match status" value="1"/>
</dbReference>
<gene>
    <name evidence="4" type="ORF">CEUSTIGMA_g2060.t1</name>
</gene>
<accession>A0A250WVG8</accession>
<dbReference type="GO" id="GO:0006629">
    <property type="term" value="P:lipid metabolic process"/>
    <property type="evidence" value="ECO:0007669"/>
    <property type="project" value="InterPro"/>
</dbReference>
<dbReference type="InterPro" id="IPR029058">
    <property type="entry name" value="AB_hydrolase_fold"/>
</dbReference>
<dbReference type="Proteomes" id="UP000232323">
    <property type="component" value="Unassembled WGS sequence"/>
</dbReference>
<keyword evidence="2" id="KW-0732">Signal</keyword>
<comment type="caution">
    <text evidence="4">The sequence shown here is derived from an EMBL/GenBank/DDBJ whole genome shotgun (WGS) entry which is preliminary data.</text>
</comment>
<evidence type="ECO:0000313" key="5">
    <source>
        <dbReference type="Proteomes" id="UP000232323"/>
    </source>
</evidence>
<dbReference type="Pfam" id="PF04083">
    <property type="entry name" value="Abhydro_lipase"/>
    <property type="match status" value="1"/>
</dbReference>
<feature type="compositionally biased region" description="Low complexity" evidence="1">
    <location>
        <begin position="178"/>
        <end position="195"/>
    </location>
</feature>
<keyword evidence="5" id="KW-1185">Reference proteome</keyword>
<feature type="region of interest" description="Disordered" evidence="1">
    <location>
        <begin position="444"/>
        <end position="514"/>
    </location>
</feature>
<evidence type="ECO:0000256" key="2">
    <source>
        <dbReference type="SAM" id="SignalP"/>
    </source>
</evidence>
<dbReference type="Gene3D" id="3.40.50.1820">
    <property type="entry name" value="alpha/beta hydrolase"/>
    <property type="match status" value="1"/>
</dbReference>
<sequence>MAGWASLLLLITRFLSWIHACVVAPLVHWWEESVLGIWEHVVTSVLRESFNEWTRIANGMSAWFLSLFQYNYRDKLRKAWKPGPSKAAEPSRPSTLNAILEALHRAESRPSSENEAVIPPPTCEGVRMDEIQSPCDTTGEALPFLSMQSSRFELKSSPGRLSTLMRRRPWPTHSTKQPSAPTHHSPPTKPSSGSHRLFSTPEEGAGLSEVAAAFMQPSGAGVIVRQRGLLEDARIWTELAVAQGFSAWRQSVRWIFRVPSHERALTPSPASTPRDLDLTTCDSLPTQPQATKDHIGCWDVTSNMDCAEDGRTKFNAAAASLFEAAAQCPSMRQSISTCASASASAASCSSDHPQDYEVGRVYGGDKVSLEDTEQQHPLIHSTVVPQLPQRPSLWSWLRHRGRPPQCHSNSLPPSQPRQEAGIVLEGRMGRCEGRMGRCEGRMGRCQRLLPRSQSMRDTRNKQPPLQVNVHSPTASSDTNSPSTPIVAPPAISPASPAVAQNSSSRPCYLPASSPPLRRVRSFSRSEGSVLCQHMSEVSNAADVVRLSGYPLEQHTVTTQDGYILVLDRIPRHNSKEVVFFMHGVMDSSMTWVSGGEVLGKMWWVHTH</sequence>
<feature type="chain" id="PRO_5012670889" description="Partial AB-hydrolase lipase domain-containing protein" evidence="2">
    <location>
        <begin position="21"/>
        <end position="607"/>
    </location>
</feature>